<keyword evidence="2" id="KW-1185">Reference proteome</keyword>
<dbReference type="AlphaFoldDB" id="A0A7K1SGB3"/>
<reference evidence="1 2" key="1">
    <citation type="submission" date="2019-12" db="EMBL/GenBank/DDBJ databases">
        <title>Spirosoma sp. HMF4905 genome sequencing and assembly.</title>
        <authorList>
            <person name="Kang H."/>
            <person name="Cha I."/>
            <person name="Kim H."/>
            <person name="Joh K."/>
        </authorList>
    </citation>
    <scope>NUCLEOTIDE SEQUENCE [LARGE SCALE GENOMIC DNA]</scope>
    <source>
        <strain evidence="1 2">HMF4905</strain>
    </source>
</reference>
<organism evidence="1 2">
    <name type="scientific">Spirosoma arboris</name>
    <dbReference type="NCBI Taxonomy" id="2682092"/>
    <lineage>
        <taxon>Bacteria</taxon>
        <taxon>Pseudomonadati</taxon>
        <taxon>Bacteroidota</taxon>
        <taxon>Cytophagia</taxon>
        <taxon>Cytophagales</taxon>
        <taxon>Cytophagaceae</taxon>
        <taxon>Spirosoma</taxon>
    </lineage>
</organism>
<comment type="caution">
    <text evidence="1">The sequence shown here is derived from an EMBL/GenBank/DDBJ whole genome shotgun (WGS) entry which is preliminary data.</text>
</comment>
<protein>
    <submittedName>
        <fullName evidence="1">Uncharacterized protein</fullName>
    </submittedName>
</protein>
<dbReference type="Proteomes" id="UP000436006">
    <property type="component" value="Unassembled WGS sequence"/>
</dbReference>
<dbReference type="EMBL" id="WPIN01000008">
    <property type="protein sequence ID" value="MVM32859.1"/>
    <property type="molecule type" value="Genomic_DNA"/>
</dbReference>
<sequence>MQPKFSVLTGNRKPVNQLEAHLLKTAQTWCSQESIGYKNSVGLVQVRTLLQFCEALQRERTLYCLDHQRSRENSVRITHFPNSRSVTGRQFISVCVAGKSSETFVVFYSRKTAC</sequence>
<gene>
    <name evidence="1" type="ORF">GO755_22660</name>
</gene>
<evidence type="ECO:0000313" key="1">
    <source>
        <dbReference type="EMBL" id="MVM32859.1"/>
    </source>
</evidence>
<proteinExistence type="predicted"/>
<evidence type="ECO:0000313" key="2">
    <source>
        <dbReference type="Proteomes" id="UP000436006"/>
    </source>
</evidence>
<dbReference type="RefSeq" id="WP_157587562.1">
    <property type="nucleotide sequence ID" value="NZ_WPIN01000008.1"/>
</dbReference>
<accession>A0A7K1SGB3</accession>
<name>A0A7K1SGB3_9BACT</name>